<dbReference type="OrthoDB" id="6365676at2759"/>
<evidence type="ECO:0000313" key="1">
    <source>
        <dbReference type="EMBL" id="KZT06088.1"/>
    </source>
</evidence>
<keyword evidence="2" id="KW-1185">Reference proteome</keyword>
<feature type="non-terminal residue" evidence="1">
    <location>
        <position position="1"/>
    </location>
</feature>
<dbReference type="Proteomes" id="UP000076871">
    <property type="component" value="Unassembled WGS sequence"/>
</dbReference>
<dbReference type="EMBL" id="KV427626">
    <property type="protein sequence ID" value="KZT06088.1"/>
    <property type="molecule type" value="Genomic_DNA"/>
</dbReference>
<evidence type="ECO:0000313" key="2">
    <source>
        <dbReference type="Proteomes" id="UP000076871"/>
    </source>
</evidence>
<accession>A0A165E1Y0</accession>
<name>A0A165E1Y0_9APHY</name>
<dbReference type="InParanoid" id="A0A165E1Y0"/>
<dbReference type="Gene3D" id="3.30.160.60">
    <property type="entry name" value="Classic Zinc Finger"/>
    <property type="match status" value="1"/>
</dbReference>
<evidence type="ECO:0008006" key="3">
    <source>
        <dbReference type="Google" id="ProtNLM"/>
    </source>
</evidence>
<sequence>NLTNKRRGRRVPISSVVVSKNGVPRVRNHYYLVSIERVGTDVLRGPQLLKSHIRSIHTLENPYQSPYSDCEKTFNRQDNLQQRMRVHKR</sequence>
<dbReference type="RefSeq" id="XP_040763828.1">
    <property type="nucleotide sequence ID" value="XM_040904474.1"/>
</dbReference>
<dbReference type="AlphaFoldDB" id="A0A165E1Y0"/>
<proteinExistence type="predicted"/>
<dbReference type="STRING" id="1314785.A0A165E1Y0"/>
<organism evidence="1 2">
    <name type="scientific">Laetiporus sulphureus 93-53</name>
    <dbReference type="NCBI Taxonomy" id="1314785"/>
    <lineage>
        <taxon>Eukaryota</taxon>
        <taxon>Fungi</taxon>
        <taxon>Dikarya</taxon>
        <taxon>Basidiomycota</taxon>
        <taxon>Agaricomycotina</taxon>
        <taxon>Agaricomycetes</taxon>
        <taxon>Polyporales</taxon>
        <taxon>Laetiporus</taxon>
    </lineage>
</organism>
<gene>
    <name evidence="1" type="ORF">LAESUDRAFT_654292</name>
</gene>
<dbReference type="GeneID" id="63821504"/>
<dbReference type="InterPro" id="IPR036236">
    <property type="entry name" value="Znf_C2H2_sf"/>
</dbReference>
<protein>
    <recommendedName>
        <fullName evidence="3">C2H2-type domain-containing protein</fullName>
    </recommendedName>
</protein>
<dbReference type="SUPFAM" id="SSF57667">
    <property type="entry name" value="beta-beta-alpha zinc fingers"/>
    <property type="match status" value="1"/>
</dbReference>
<reference evidence="1 2" key="1">
    <citation type="journal article" date="2016" name="Mol. Biol. Evol.">
        <title>Comparative Genomics of Early-Diverging Mushroom-Forming Fungi Provides Insights into the Origins of Lignocellulose Decay Capabilities.</title>
        <authorList>
            <person name="Nagy L.G."/>
            <person name="Riley R."/>
            <person name="Tritt A."/>
            <person name="Adam C."/>
            <person name="Daum C."/>
            <person name="Floudas D."/>
            <person name="Sun H."/>
            <person name="Yadav J.S."/>
            <person name="Pangilinan J."/>
            <person name="Larsson K.H."/>
            <person name="Matsuura K."/>
            <person name="Barry K."/>
            <person name="Labutti K."/>
            <person name="Kuo R."/>
            <person name="Ohm R.A."/>
            <person name="Bhattacharya S.S."/>
            <person name="Shirouzu T."/>
            <person name="Yoshinaga Y."/>
            <person name="Martin F.M."/>
            <person name="Grigoriev I.V."/>
            <person name="Hibbett D.S."/>
        </authorList>
    </citation>
    <scope>NUCLEOTIDE SEQUENCE [LARGE SCALE GENOMIC DNA]</scope>
    <source>
        <strain evidence="1 2">93-53</strain>
    </source>
</reference>